<comment type="caution">
    <text evidence="1">The sequence shown here is derived from an EMBL/GenBank/DDBJ whole genome shotgun (WGS) entry which is preliminary data.</text>
</comment>
<dbReference type="AlphaFoldDB" id="A0A2U3BBX1"/>
<dbReference type="RefSeq" id="WP_109318573.1">
    <property type="nucleotide sequence ID" value="NZ_QFWT01000002.1"/>
</dbReference>
<sequence length="188" mass="22122">MKQIKKLSLPIYNLLINNELNDFSVIQARDELQKSEYRFSDDNEARLYIYRQLHRLVANGLLQTEGEERDKKYRKTELFDQTRFAVKLVKKHIVHKSTSRTVPDVEVSKVSNKTDVLEKECTEIQANLSVSLAEVEEYRQLMLRFPETRELLSSVFHEEKERSVRLLAQLNTRNYLLNALKSEVDTSC</sequence>
<evidence type="ECO:0000313" key="2">
    <source>
        <dbReference type="Proteomes" id="UP000245362"/>
    </source>
</evidence>
<gene>
    <name evidence="1" type="ORF">DI392_03715</name>
</gene>
<evidence type="ECO:0008006" key="3">
    <source>
        <dbReference type="Google" id="ProtNLM"/>
    </source>
</evidence>
<evidence type="ECO:0000313" key="1">
    <source>
        <dbReference type="EMBL" id="PWI34235.1"/>
    </source>
</evidence>
<dbReference type="OrthoDB" id="5829733at2"/>
<protein>
    <recommendedName>
        <fullName evidence="3">Response regulator</fullName>
    </recommendedName>
</protein>
<dbReference type="EMBL" id="QFWT01000002">
    <property type="protein sequence ID" value="PWI34235.1"/>
    <property type="molecule type" value="Genomic_DNA"/>
</dbReference>
<name>A0A2U3BBX1_9VIBR</name>
<organism evidence="1 2">
    <name type="scientific">Vibrio albus</name>
    <dbReference type="NCBI Taxonomy" id="2200953"/>
    <lineage>
        <taxon>Bacteria</taxon>
        <taxon>Pseudomonadati</taxon>
        <taxon>Pseudomonadota</taxon>
        <taxon>Gammaproteobacteria</taxon>
        <taxon>Vibrionales</taxon>
        <taxon>Vibrionaceae</taxon>
        <taxon>Vibrio</taxon>
    </lineage>
</organism>
<proteinExistence type="predicted"/>
<dbReference type="Proteomes" id="UP000245362">
    <property type="component" value="Unassembled WGS sequence"/>
</dbReference>
<keyword evidence="2" id="KW-1185">Reference proteome</keyword>
<reference evidence="1 2" key="1">
    <citation type="submission" date="2018-05" db="EMBL/GenBank/DDBJ databases">
        <title>Vibrio limimaris sp. nov., isolated from marine sediment.</title>
        <authorList>
            <person name="Li C.-M."/>
        </authorList>
    </citation>
    <scope>NUCLEOTIDE SEQUENCE [LARGE SCALE GENOMIC DNA]</scope>
    <source>
        <strain evidence="1 2">E4404</strain>
    </source>
</reference>
<accession>A0A2U3BBX1</accession>